<dbReference type="RefSeq" id="WP_007418460.1">
    <property type="nucleotide sequence ID" value="NZ_ABOX02000066.1"/>
</dbReference>
<dbReference type="Pfam" id="PF22752">
    <property type="entry name" value="DUF488-N3i"/>
    <property type="match status" value="1"/>
</dbReference>
<proteinExistence type="predicted"/>
<sequence length="129" mass="14928">MIAIKRAYDPAEKSDGTRFLIDHLWPRGVKKEALHIQSWIKAVSPSDQLRKWFGHEPSKWKEFQHRYFAELKDKPEAWKPLLAAAQTGKVTLIYSAKNTEHNNAIALKTFLEKKLATKPRKPRTKLVPA</sequence>
<keyword evidence="2" id="KW-1185">Reference proteome</keyword>
<evidence type="ECO:0000313" key="2">
    <source>
        <dbReference type="Proteomes" id="UP000003688"/>
    </source>
</evidence>
<dbReference type="InterPro" id="IPR052552">
    <property type="entry name" value="YeaO-like"/>
</dbReference>
<evidence type="ECO:0000313" key="1">
    <source>
        <dbReference type="EMBL" id="EEF57498.1"/>
    </source>
</evidence>
<dbReference type="PANTHER" id="PTHR36849">
    <property type="entry name" value="CYTOPLASMIC PROTEIN-RELATED"/>
    <property type="match status" value="1"/>
</dbReference>
<dbReference type="STRING" id="320771.Cflav_PD0429"/>
<protein>
    <recommendedName>
        <fullName evidence="3">Uroporphyrin-III C-methyltransferase</fullName>
    </recommendedName>
</protein>
<dbReference type="Proteomes" id="UP000003688">
    <property type="component" value="Unassembled WGS sequence"/>
</dbReference>
<accession>B9XRM7</accession>
<organism evidence="1 2">
    <name type="scientific">Pedosphaera parvula (strain Ellin514)</name>
    <dbReference type="NCBI Taxonomy" id="320771"/>
    <lineage>
        <taxon>Bacteria</taxon>
        <taxon>Pseudomonadati</taxon>
        <taxon>Verrucomicrobiota</taxon>
        <taxon>Pedosphaerae</taxon>
        <taxon>Pedosphaerales</taxon>
        <taxon>Pedosphaeraceae</taxon>
        <taxon>Pedosphaera</taxon>
    </lineage>
</organism>
<dbReference type="EMBL" id="ABOX02000066">
    <property type="protein sequence ID" value="EEF57498.1"/>
    <property type="molecule type" value="Genomic_DNA"/>
</dbReference>
<gene>
    <name evidence="1" type="ORF">Cflav_PD0429</name>
</gene>
<name>B9XRM7_PEDPL</name>
<dbReference type="PANTHER" id="PTHR36849:SF1">
    <property type="entry name" value="CYTOPLASMIC PROTEIN"/>
    <property type="match status" value="1"/>
</dbReference>
<dbReference type="OrthoDB" id="9790745at2"/>
<comment type="caution">
    <text evidence="1">The sequence shown here is derived from an EMBL/GenBank/DDBJ whole genome shotgun (WGS) entry which is preliminary data.</text>
</comment>
<dbReference type="AlphaFoldDB" id="B9XRM7"/>
<evidence type="ECO:0008006" key="3">
    <source>
        <dbReference type="Google" id="ProtNLM"/>
    </source>
</evidence>
<reference evidence="1 2" key="1">
    <citation type="journal article" date="2011" name="J. Bacteriol.">
        <title>Genome sequence of 'Pedosphaera parvula' Ellin514, an aerobic Verrucomicrobial isolate from pasture soil.</title>
        <authorList>
            <person name="Kant R."/>
            <person name="van Passel M.W."/>
            <person name="Sangwan P."/>
            <person name="Palva A."/>
            <person name="Lucas S."/>
            <person name="Copeland A."/>
            <person name="Lapidus A."/>
            <person name="Glavina Del Rio T."/>
            <person name="Dalin E."/>
            <person name="Tice H."/>
            <person name="Bruce D."/>
            <person name="Goodwin L."/>
            <person name="Pitluck S."/>
            <person name="Chertkov O."/>
            <person name="Larimer F.W."/>
            <person name="Land M.L."/>
            <person name="Hauser L."/>
            <person name="Brettin T.S."/>
            <person name="Detter J.C."/>
            <person name="Han S."/>
            <person name="de Vos W.M."/>
            <person name="Janssen P.H."/>
            <person name="Smidt H."/>
        </authorList>
    </citation>
    <scope>NUCLEOTIDE SEQUENCE [LARGE SCALE GENOMIC DNA]</scope>
    <source>
        <strain evidence="1 2">Ellin514</strain>
    </source>
</reference>